<dbReference type="EMBL" id="JBEDNZ010000003">
    <property type="protein sequence ID" value="KAL0849826.1"/>
    <property type="molecule type" value="Genomic_DNA"/>
</dbReference>
<dbReference type="GO" id="GO:0003964">
    <property type="term" value="F:RNA-directed DNA polymerase activity"/>
    <property type="evidence" value="ECO:0007669"/>
    <property type="project" value="UniProtKB-KW"/>
</dbReference>
<dbReference type="InterPro" id="IPR040676">
    <property type="entry name" value="DUF5641"/>
</dbReference>
<evidence type="ECO:0000259" key="8">
    <source>
        <dbReference type="PROSITE" id="PS50994"/>
    </source>
</evidence>
<dbReference type="Gene3D" id="3.30.420.10">
    <property type="entry name" value="Ribonuclease H-like superfamily/Ribonuclease H"/>
    <property type="match status" value="1"/>
</dbReference>
<dbReference type="Pfam" id="PF03564">
    <property type="entry name" value="DUF1759"/>
    <property type="match status" value="1"/>
</dbReference>
<reference evidence="9 10" key="1">
    <citation type="submission" date="2024-06" db="EMBL/GenBank/DDBJ databases">
        <title>A chromosome-level genome assembly of beet webworm, Loxostege sticticalis.</title>
        <authorList>
            <person name="Zhang Y."/>
        </authorList>
    </citation>
    <scope>NUCLEOTIDE SEQUENCE [LARGE SCALE GENOMIC DNA]</scope>
    <source>
        <strain evidence="9">AQ028</strain>
        <tissue evidence="9">Male pupae</tissue>
    </source>
</reference>
<dbReference type="InterPro" id="IPR036397">
    <property type="entry name" value="RNaseH_sf"/>
</dbReference>
<dbReference type="InterPro" id="IPR041588">
    <property type="entry name" value="Integrase_H2C2"/>
</dbReference>
<dbReference type="InterPro" id="IPR001995">
    <property type="entry name" value="Peptidase_A2_cat"/>
</dbReference>
<evidence type="ECO:0000256" key="6">
    <source>
        <dbReference type="ARBA" id="ARBA00022918"/>
    </source>
</evidence>
<keyword evidence="6" id="KW-0695">RNA-directed DNA polymerase</keyword>
<evidence type="ECO:0000256" key="1">
    <source>
        <dbReference type="ARBA" id="ARBA00022679"/>
    </source>
</evidence>
<dbReference type="SUPFAM" id="SSF56672">
    <property type="entry name" value="DNA/RNA polymerases"/>
    <property type="match status" value="1"/>
</dbReference>
<evidence type="ECO:0000256" key="2">
    <source>
        <dbReference type="ARBA" id="ARBA00022695"/>
    </source>
</evidence>
<dbReference type="InterPro" id="IPR001969">
    <property type="entry name" value="Aspartic_peptidase_AS"/>
</dbReference>
<dbReference type="InterPro" id="IPR012337">
    <property type="entry name" value="RNaseH-like_sf"/>
</dbReference>
<proteinExistence type="predicted"/>
<sequence length="1503" mass="171221">MCRNSSICVIQKGTAAALRTFTSEVQQQLYALKNLGQPTDKWDMLLISILIKKLDSYTVRAYHLDRASPDKLPTLDEFFAFIEKRAIALEDSSPQNVSKPNNYSKHFKAQVTNFAINSKNKKQFCIFCNKMDHLLFMCPKFKLASVHERLDFVTSHKLCTTCLNSHTDKCKFNFKCKSCKQNHNSLLHQDKQSEEPIVSLHSNNKLNETILLPTIQVKLIDKYGQEIFVKALLDSGSQASVVTESLVTQLGLSPMTQNTNIIGIGNNSNKIDQCVNIFLQSCVHDIKLKVKCHIVKNITTKLPQHYVNFSKLSIPKNVLLADKDFFIPSEICLLLGADVYFKTILDGNLRLESGPMLQNTLFGYVVGGNVKCQKSVSETSNVTLVTNFAISDSNNNLENIMENFWLSEKMPEGQKKITSEFQKTEQCFKDSVTIQNNRFHVDMPLKSNLNELQLGDSFSVALQRFYALEKKFNTNPSYFEQYKTFINEYLELGHAKMVDISIYDVNSDPVYFLSHHAVLNEASKTTKLRVVFNGSMKSKNKVSLNDVMLNGPIVQNELFDILLLFRTYKYTLLCDIEKMFRQVYINKHHTPLQNILWRDDPTKPISCLQLQTVTYGLKASTFLSTRCLVELALLHQDSYPYAADAILKNTYVDDIICGADDLELISILKNQLIDLLKLGSFKLHKWCSNVPRALEDIPKSDQFFDQVDLSGDNIIKTLGLKYNILTDSLTFSCPPSDGQELLTKRNILAFIGRMYDPLGLIGPIIVRAKLFMQELWCLKIDWDSIIPNKQYNEWVKFTQDLSEMKTIQTPRGIVSGKVSSVELVGYCDASFKAIGCCLYLRIIYEDNRVQVNLLCSKSRIAPKNKSLTIPNLELNSALLLSQLAHRVQITLKNRFPIKVILNSDSQIVLSWIDNSENKKGVYVANRIKEIKSLTENYSWFYVKSSENPADLLSRGVCPQSLQDNKLWWHGPQYISNFDHQFIKEPTYFSIPTNSMQMHGNIEQTVALVVNSNSNVLDDNNVFDKYSDITKLQRVIAYILRFQNNCLNSKNKTLGFLSPLELKKSMMIIVRYAQNNSFSSEIQNLSNNKDIKTGIGNLHPFLDQDNLLRVGGRLQNAINMTYEKKHPAILPKSNNITHMIIQREHLRLLHAGPKLVLSSLTQRYWLVNGIREVKKVTHSCIKCFRTKAEVAKQLMGSLPSQRITPSRPFLVTGVDFCGPFDLKAARIRKPLITKSYIAVFVCFSTKAIHAELVSSLTTEAFLACLKRFVSRRGLPTHIYCDNAATFKGASNYFKDLCKLNNYCLENCITFKNIPSHSPEFGGLWEAGVKSIKYHLKRIVGNVSLTYEELYTVITQIESVLNSRPLLPMTSDVTDLNYLTPGHFLIGTSLTGLPEPDLSETNINRLKFWDICTKLKQEFWKVWSRDYLTQLQNRPKWKYGHANIKTGDLVIVKMSGVPSMNWPMARVVKVFPGTDGKVRVAEIMMGANRKTYLRSYHKLCPLPLN</sequence>
<evidence type="ECO:0008006" key="11">
    <source>
        <dbReference type="Google" id="ProtNLM"/>
    </source>
</evidence>
<dbReference type="PANTHER" id="PTHR47331:SF1">
    <property type="entry name" value="GAG-LIKE PROTEIN"/>
    <property type="match status" value="1"/>
</dbReference>
<protein>
    <recommendedName>
        <fullName evidence="11">Endonuclease</fullName>
    </recommendedName>
</protein>
<dbReference type="GO" id="GO:0004519">
    <property type="term" value="F:endonuclease activity"/>
    <property type="evidence" value="ECO:0007669"/>
    <property type="project" value="UniProtKB-KW"/>
</dbReference>
<dbReference type="PROSITE" id="PS50175">
    <property type="entry name" value="ASP_PROT_RETROV"/>
    <property type="match status" value="1"/>
</dbReference>
<gene>
    <name evidence="9" type="ORF">ABMA28_011765</name>
</gene>
<keyword evidence="4" id="KW-0255">Endonuclease</keyword>
<dbReference type="InterPro" id="IPR001584">
    <property type="entry name" value="Integrase_cat-core"/>
</dbReference>
<dbReference type="InterPro" id="IPR005312">
    <property type="entry name" value="DUF1759"/>
</dbReference>
<evidence type="ECO:0000313" key="10">
    <source>
        <dbReference type="Proteomes" id="UP001549921"/>
    </source>
</evidence>
<dbReference type="InterPro" id="IPR021109">
    <property type="entry name" value="Peptidase_aspartic_dom_sf"/>
</dbReference>
<dbReference type="InterPro" id="IPR043502">
    <property type="entry name" value="DNA/RNA_pol_sf"/>
</dbReference>
<evidence type="ECO:0000256" key="4">
    <source>
        <dbReference type="ARBA" id="ARBA00022759"/>
    </source>
</evidence>
<dbReference type="SUPFAM" id="SSF53098">
    <property type="entry name" value="Ribonuclease H-like"/>
    <property type="match status" value="1"/>
</dbReference>
<dbReference type="GO" id="GO:0042575">
    <property type="term" value="C:DNA polymerase complex"/>
    <property type="evidence" value="ECO:0007669"/>
    <property type="project" value="UniProtKB-ARBA"/>
</dbReference>
<keyword evidence="2" id="KW-0548">Nucleotidyltransferase</keyword>
<dbReference type="GO" id="GO:0016787">
    <property type="term" value="F:hydrolase activity"/>
    <property type="evidence" value="ECO:0007669"/>
    <property type="project" value="UniProtKB-KW"/>
</dbReference>
<comment type="caution">
    <text evidence="9">The sequence shown here is derived from an EMBL/GenBank/DDBJ whole genome shotgun (WGS) entry which is preliminary data.</text>
</comment>
<keyword evidence="5" id="KW-0378">Hydrolase</keyword>
<keyword evidence="1" id="KW-0808">Transferase</keyword>
<dbReference type="PANTHER" id="PTHR47331">
    <property type="entry name" value="PHD-TYPE DOMAIN-CONTAINING PROTEIN"/>
    <property type="match status" value="1"/>
</dbReference>
<evidence type="ECO:0000313" key="9">
    <source>
        <dbReference type="EMBL" id="KAL0849826.1"/>
    </source>
</evidence>
<dbReference type="InterPro" id="IPR008042">
    <property type="entry name" value="Retrotrans_Pao"/>
</dbReference>
<dbReference type="Gene3D" id="2.40.70.10">
    <property type="entry name" value="Acid Proteases"/>
    <property type="match status" value="1"/>
</dbReference>
<evidence type="ECO:0000259" key="7">
    <source>
        <dbReference type="PROSITE" id="PS50175"/>
    </source>
</evidence>
<accession>A0ABD0TKH1</accession>
<dbReference type="CDD" id="cd01644">
    <property type="entry name" value="RT_pepA17"/>
    <property type="match status" value="1"/>
</dbReference>
<dbReference type="PROSITE" id="PS50994">
    <property type="entry name" value="INTEGRASE"/>
    <property type="match status" value="1"/>
</dbReference>
<dbReference type="Pfam" id="PF18701">
    <property type="entry name" value="DUF5641"/>
    <property type="match status" value="1"/>
</dbReference>
<dbReference type="Pfam" id="PF17921">
    <property type="entry name" value="Integrase_H2C2"/>
    <property type="match status" value="1"/>
</dbReference>
<organism evidence="9 10">
    <name type="scientific">Loxostege sticticalis</name>
    <name type="common">Beet webworm moth</name>
    <dbReference type="NCBI Taxonomy" id="481309"/>
    <lineage>
        <taxon>Eukaryota</taxon>
        <taxon>Metazoa</taxon>
        <taxon>Ecdysozoa</taxon>
        <taxon>Arthropoda</taxon>
        <taxon>Hexapoda</taxon>
        <taxon>Insecta</taxon>
        <taxon>Pterygota</taxon>
        <taxon>Neoptera</taxon>
        <taxon>Endopterygota</taxon>
        <taxon>Lepidoptera</taxon>
        <taxon>Glossata</taxon>
        <taxon>Ditrysia</taxon>
        <taxon>Pyraloidea</taxon>
        <taxon>Crambidae</taxon>
        <taxon>Pyraustinae</taxon>
        <taxon>Loxostege</taxon>
    </lineage>
</organism>
<feature type="domain" description="Integrase catalytic" evidence="8">
    <location>
        <begin position="1203"/>
        <end position="1387"/>
    </location>
</feature>
<dbReference type="Pfam" id="PF05380">
    <property type="entry name" value="Peptidase_A17"/>
    <property type="match status" value="1"/>
</dbReference>
<dbReference type="PROSITE" id="PS00141">
    <property type="entry name" value="ASP_PROTEASE"/>
    <property type="match status" value="1"/>
</dbReference>
<keyword evidence="3" id="KW-0540">Nuclease</keyword>
<dbReference type="Proteomes" id="UP001549921">
    <property type="component" value="Unassembled WGS sequence"/>
</dbReference>
<feature type="domain" description="Peptidase A2" evidence="7">
    <location>
        <begin position="229"/>
        <end position="269"/>
    </location>
</feature>
<name>A0ABD0TKH1_LOXSC</name>
<evidence type="ECO:0000256" key="5">
    <source>
        <dbReference type="ARBA" id="ARBA00022801"/>
    </source>
</evidence>
<evidence type="ECO:0000256" key="3">
    <source>
        <dbReference type="ARBA" id="ARBA00022722"/>
    </source>
</evidence>